<dbReference type="OrthoDB" id="6436579at2759"/>
<comment type="caution">
    <text evidence="3">The sequence shown here is derived from an EMBL/GenBank/DDBJ whole genome shotgun (WGS) entry which is preliminary data.</text>
</comment>
<feature type="compositionally biased region" description="Basic and acidic residues" evidence="2">
    <location>
        <begin position="216"/>
        <end position="234"/>
    </location>
</feature>
<keyword evidence="4" id="KW-1185">Reference proteome</keyword>
<evidence type="ECO:0000313" key="4">
    <source>
        <dbReference type="Proteomes" id="UP000886998"/>
    </source>
</evidence>
<name>A0A8X6XUF6_9ARAC</name>
<gene>
    <name evidence="3" type="primary">NCL1_09689</name>
    <name evidence="3" type="ORF">TNIN_356451</name>
</gene>
<evidence type="ECO:0000256" key="1">
    <source>
        <dbReference type="SAM" id="Coils"/>
    </source>
</evidence>
<dbReference type="AlphaFoldDB" id="A0A8X6XUF6"/>
<feature type="compositionally biased region" description="Basic and acidic residues" evidence="2">
    <location>
        <begin position="177"/>
        <end position="192"/>
    </location>
</feature>
<protein>
    <submittedName>
        <fullName evidence="3">Uncharacterized protein</fullName>
    </submittedName>
</protein>
<proteinExistence type="predicted"/>
<sequence length="234" mass="27897">MEDVDIEEDIEEKLFDLQNNIQHIERKMRITESEKKADAVESNSKIKKNELEIKRLKMEIKELQVRIERYQKTDENIVAKEFQKHCRELGNFKGKSAKEAVQMLEAEALDLQRKSKSLNHELDLMNRTLQHNEEQYKDMISNCDADFENEPTEYHSIQNFLFVNLLLSAQKEYERQEENKEKEISQEKRDIGSLEENSLNESKKLVRFSEQTDEDQEKRPSEQETELVKNERNS</sequence>
<keyword evidence="1" id="KW-0175">Coiled coil</keyword>
<dbReference type="Proteomes" id="UP000886998">
    <property type="component" value="Unassembled WGS sequence"/>
</dbReference>
<accession>A0A8X6XUF6</accession>
<organism evidence="3 4">
    <name type="scientific">Trichonephila inaurata madagascariensis</name>
    <dbReference type="NCBI Taxonomy" id="2747483"/>
    <lineage>
        <taxon>Eukaryota</taxon>
        <taxon>Metazoa</taxon>
        <taxon>Ecdysozoa</taxon>
        <taxon>Arthropoda</taxon>
        <taxon>Chelicerata</taxon>
        <taxon>Arachnida</taxon>
        <taxon>Araneae</taxon>
        <taxon>Araneomorphae</taxon>
        <taxon>Entelegynae</taxon>
        <taxon>Araneoidea</taxon>
        <taxon>Nephilidae</taxon>
        <taxon>Trichonephila</taxon>
        <taxon>Trichonephila inaurata</taxon>
    </lineage>
</organism>
<reference evidence="3" key="1">
    <citation type="submission" date="2020-08" db="EMBL/GenBank/DDBJ databases">
        <title>Multicomponent nature underlies the extraordinary mechanical properties of spider dragline silk.</title>
        <authorList>
            <person name="Kono N."/>
            <person name="Nakamura H."/>
            <person name="Mori M."/>
            <person name="Yoshida Y."/>
            <person name="Ohtoshi R."/>
            <person name="Malay A.D."/>
            <person name="Moran D.A.P."/>
            <person name="Tomita M."/>
            <person name="Numata K."/>
            <person name="Arakawa K."/>
        </authorList>
    </citation>
    <scope>NUCLEOTIDE SEQUENCE</scope>
</reference>
<feature type="coiled-coil region" evidence="1">
    <location>
        <begin position="7"/>
        <end position="121"/>
    </location>
</feature>
<dbReference type="EMBL" id="BMAV01012301">
    <property type="protein sequence ID" value="GFY58870.1"/>
    <property type="molecule type" value="Genomic_DNA"/>
</dbReference>
<evidence type="ECO:0000256" key="2">
    <source>
        <dbReference type="SAM" id="MobiDB-lite"/>
    </source>
</evidence>
<evidence type="ECO:0000313" key="3">
    <source>
        <dbReference type="EMBL" id="GFY58870.1"/>
    </source>
</evidence>
<feature type="region of interest" description="Disordered" evidence="2">
    <location>
        <begin position="177"/>
        <end position="234"/>
    </location>
</feature>